<proteinExistence type="predicted"/>
<dbReference type="Pfam" id="PF01381">
    <property type="entry name" value="HTH_3"/>
    <property type="match status" value="1"/>
</dbReference>
<dbReference type="SUPFAM" id="SSF47413">
    <property type="entry name" value="lambda repressor-like DNA-binding domains"/>
    <property type="match status" value="1"/>
</dbReference>
<reference evidence="2 3" key="1">
    <citation type="journal article" date="2019" name="Int. J. Syst. Evol. Microbiol.">
        <title>The Global Catalogue of Microorganisms (GCM) 10K type strain sequencing project: providing services to taxonomists for standard genome sequencing and annotation.</title>
        <authorList>
            <consortium name="The Broad Institute Genomics Platform"/>
            <consortium name="The Broad Institute Genome Sequencing Center for Infectious Disease"/>
            <person name="Wu L."/>
            <person name="Ma J."/>
        </authorList>
    </citation>
    <scope>NUCLEOTIDE SEQUENCE [LARGE SCALE GENOMIC DNA]</scope>
    <source>
        <strain evidence="2 3">JCM 15591</strain>
    </source>
</reference>
<organism evidence="2 3">
    <name type="scientific">Nostocoides vanveenii</name>
    <dbReference type="NCBI Taxonomy" id="330835"/>
    <lineage>
        <taxon>Bacteria</taxon>
        <taxon>Bacillati</taxon>
        <taxon>Actinomycetota</taxon>
        <taxon>Actinomycetes</taxon>
        <taxon>Micrococcales</taxon>
        <taxon>Intrasporangiaceae</taxon>
        <taxon>Nostocoides</taxon>
    </lineage>
</organism>
<name>A0ABN2K6S8_9MICO</name>
<dbReference type="Proteomes" id="UP001501475">
    <property type="component" value="Unassembled WGS sequence"/>
</dbReference>
<dbReference type="InterPro" id="IPR001387">
    <property type="entry name" value="Cro/C1-type_HTH"/>
</dbReference>
<feature type="domain" description="HTH cro/C1-type" evidence="1">
    <location>
        <begin position="21"/>
        <end position="73"/>
    </location>
</feature>
<dbReference type="SMART" id="SM00530">
    <property type="entry name" value="HTH_XRE"/>
    <property type="match status" value="1"/>
</dbReference>
<dbReference type="PROSITE" id="PS50943">
    <property type="entry name" value="HTH_CROC1"/>
    <property type="match status" value="1"/>
</dbReference>
<accession>A0ABN2K6S8</accession>
<dbReference type="InterPro" id="IPR010982">
    <property type="entry name" value="Lambda_DNA-bd_dom_sf"/>
</dbReference>
<evidence type="ECO:0000313" key="2">
    <source>
        <dbReference type="EMBL" id="GAA1749392.1"/>
    </source>
</evidence>
<evidence type="ECO:0000313" key="3">
    <source>
        <dbReference type="Proteomes" id="UP001501475"/>
    </source>
</evidence>
<keyword evidence="3" id="KW-1185">Reference proteome</keyword>
<dbReference type="RefSeq" id="WP_344062228.1">
    <property type="nucleotide sequence ID" value="NZ_BAAAPN010000019.1"/>
</dbReference>
<gene>
    <name evidence="2" type="ORF">GCM10009810_07230</name>
</gene>
<protein>
    <recommendedName>
        <fullName evidence="1">HTH cro/C1-type domain-containing protein</fullName>
    </recommendedName>
</protein>
<dbReference type="EMBL" id="BAAAPN010000019">
    <property type="protein sequence ID" value="GAA1749392.1"/>
    <property type="molecule type" value="Genomic_DNA"/>
</dbReference>
<comment type="caution">
    <text evidence="2">The sequence shown here is derived from an EMBL/GenBank/DDBJ whole genome shotgun (WGS) entry which is preliminary data.</text>
</comment>
<evidence type="ECO:0000259" key="1">
    <source>
        <dbReference type="PROSITE" id="PS50943"/>
    </source>
</evidence>
<dbReference type="CDD" id="cd00093">
    <property type="entry name" value="HTH_XRE"/>
    <property type="match status" value="1"/>
</dbReference>
<sequence length="79" mass="8736">MRPTEPLPEPDLSSLRTAFDRARVKSGLTYDELAARTGLARRSLLDIAAGRNVGTLRTWVLIARALDVTLDDITDGVWK</sequence>
<dbReference type="Gene3D" id="1.10.260.40">
    <property type="entry name" value="lambda repressor-like DNA-binding domains"/>
    <property type="match status" value="1"/>
</dbReference>